<evidence type="ECO:0000256" key="3">
    <source>
        <dbReference type="ARBA" id="ARBA00022553"/>
    </source>
</evidence>
<gene>
    <name evidence="8" type="ORF">SCLAV_p0437</name>
</gene>
<dbReference type="eggNOG" id="COG2205">
    <property type="taxonomic scope" value="Bacteria"/>
</dbReference>
<dbReference type="Pfam" id="PF02518">
    <property type="entry name" value="HATPase_c"/>
    <property type="match status" value="1"/>
</dbReference>
<evidence type="ECO:0000313" key="9">
    <source>
        <dbReference type="Proteomes" id="UP000002357"/>
    </source>
</evidence>
<keyword evidence="9" id="KW-1185">Reference proteome</keyword>
<keyword evidence="3" id="KW-0597">Phosphoprotein</keyword>
<dbReference type="InterPro" id="IPR036890">
    <property type="entry name" value="HATPase_C_sf"/>
</dbReference>
<geneLocation type="plasmid" evidence="8 9">
    <name>pSCL4</name>
</geneLocation>
<reference evidence="8 9" key="1">
    <citation type="journal article" date="2010" name="Genome Biol. Evol.">
        <title>The sequence of a 1.8-mb bacterial linear plasmid reveals a rich evolutionary reservoir of secondary metabolic pathways.</title>
        <authorList>
            <person name="Medema M.H."/>
            <person name="Trefzer A."/>
            <person name="Kovalchuk A."/>
            <person name="van den Berg M."/>
            <person name="Mueller U."/>
            <person name="Heijne W."/>
            <person name="Wu L."/>
            <person name="Alam M.T."/>
            <person name="Ronning C.M."/>
            <person name="Nierman W.C."/>
            <person name="Bovenberg R.A.L."/>
            <person name="Breitling R."/>
            <person name="Takano E."/>
        </authorList>
    </citation>
    <scope>NUCLEOTIDE SEQUENCE [LARGE SCALE GENOMIC DNA]</scope>
    <source>
        <strain evidence="9">ATCC 27064 / DSM 738 / JCM 4710 / NBRC 13307 / NCIMB 12785 / NRRL 3585 / VKM Ac-602</strain>
        <plasmid evidence="8">pSCL4</plasmid>
    </source>
</reference>
<dbReference type="AlphaFoldDB" id="D5SJ34"/>
<evidence type="ECO:0000313" key="8">
    <source>
        <dbReference type="EMBL" id="EFG03927.2"/>
    </source>
</evidence>
<dbReference type="GO" id="GO:0000160">
    <property type="term" value="P:phosphorelay signal transduction system"/>
    <property type="evidence" value="ECO:0007669"/>
    <property type="project" value="TreeGrafter"/>
</dbReference>
<feature type="domain" description="Histidine kinase/HSP90-like ATPase" evidence="7">
    <location>
        <begin position="302"/>
        <end position="417"/>
    </location>
</feature>
<dbReference type="PANTHER" id="PTHR45436:SF5">
    <property type="entry name" value="SENSOR HISTIDINE KINASE TRCS"/>
    <property type="match status" value="1"/>
</dbReference>
<dbReference type="GO" id="GO:0005886">
    <property type="term" value="C:plasma membrane"/>
    <property type="evidence" value="ECO:0007669"/>
    <property type="project" value="TreeGrafter"/>
</dbReference>
<evidence type="ECO:0000256" key="2">
    <source>
        <dbReference type="ARBA" id="ARBA00012438"/>
    </source>
</evidence>
<dbReference type="SUPFAM" id="SSF55874">
    <property type="entry name" value="ATPase domain of HSP90 chaperone/DNA topoisomerase II/histidine kinase"/>
    <property type="match status" value="1"/>
</dbReference>
<dbReference type="PANTHER" id="PTHR45436">
    <property type="entry name" value="SENSOR HISTIDINE KINASE YKOH"/>
    <property type="match status" value="1"/>
</dbReference>
<keyword evidence="4" id="KW-0808">Transferase</keyword>
<accession>D5SJ34</accession>
<evidence type="ECO:0000256" key="1">
    <source>
        <dbReference type="ARBA" id="ARBA00000085"/>
    </source>
</evidence>
<sequence>MNLSLPTLFLRRSASGGPEHGDVPSAARGIRRWRSRLRARNLAHALGGAAVPSGVWAVHEAGVLSWPVTAVGAVAGGAVIVLLCGRCARGDTAKLAAEQAVLREQAERTAAEGAVLKEQAERLQDALEDAYACASRYGILLTEGRASLYAVLGRAAPGPLAPGERDPFRVVGQALPEVLRDAVGAVAQLGRDTAWSREAQVVGSVAPRMHLTISQLLEVLEELEHTIEDPTLLRTTFQAELFATLARRYCESLMVLGGKPFGASREPVALGTVTRQAAAETMHHRRARITGPLDRDLWLVKYAGPAVTHLLSALIDNALHFSPPEKEVEVRVTRRPDGLLIEIEDQGLAMGPEALAAANGLLADPDPQRVLERLRDGRIGLAVAARLAAAHRITVHLRVKTEPEQGIIATVLLPDRLLLTGTQLPTADRSTADRPPHPRPAPVPAAPLVSATPPADGDDRSGLPRRTPQPPTHAAADPGATQPAPAPTPGTDAEAASGVAAEAGGGRPRLPRRTRNAPGPAGLEHDRSGPAGGTSPGPSPGLAGAFLTAVRTHTPTETAETARNTETAEATEAADGPPSL</sequence>
<dbReference type="GO" id="GO:0004673">
    <property type="term" value="F:protein histidine kinase activity"/>
    <property type="evidence" value="ECO:0007669"/>
    <property type="project" value="UniProtKB-EC"/>
</dbReference>
<comment type="catalytic activity">
    <reaction evidence="1">
        <text>ATP + protein L-histidine = ADP + protein N-phospho-L-histidine.</text>
        <dbReference type="EC" id="2.7.13.3"/>
    </reaction>
</comment>
<dbReference type="EMBL" id="CM000914">
    <property type="protein sequence ID" value="EFG03927.2"/>
    <property type="molecule type" value="Genomic_DNA"/>
</dbReference>
<evidence type="ECO:0000256" key="5">
    <source>
        <dbReference type="ARBA" id="ARBA00022777"/>
    </source>
</evidence>
<organism evidence="8 9">
    <name type="scientific">Streptomyces clavuligerus</name>
    <dbReference type="NCBI Taxonomy" id="1901"/>
    <lineage>
        <taxon>Bacteria</taxon>
        <taxon>Bacillati</taxon>
        <taxon>Actinomycetota</taxon>
        <taxon>Actinomycetes</taxon>
        <taxon>Kitasatosporales</taxon>
        <taxon>Streptomycetaceae</taxon>
        <taxon>Streptomyces</taxon>
    </lineage>
</organism>
<dbReference type="EC" id="2.7.13.3" evidence="2"/>
<feature type="compositionally biased region" description="Low complexity" evidence="6">
    <location>
        <begin position="474"/>
        <end position="502"/>
    </location>
</feature>
<dbReference type="GeneID" id="93733591"/>
<feature type="compositionally biased region" description="Low complexity" evidence="6">
    <location>
        <begin position="446"/>
        <end position="455"/>
    </location>
</feature>
<dbReference type="InterPro" id="IPR050428">
    <property type="entry name" value="TCS_sensor_his_kinase"/>
</dbReference>
<dbReference type="InterPro" id="IPR003594">
    <property type="entry name" value="HATPase_dom"/>
</dbReference>
<dbReference type="RefSeq" id="WP_003963093.1">
    <property type="nucleotide sequence ID" value="NZ_CM000914.1"/>
</dbReference>
<proteinExistence type="predicted"/>
<keyword evidence="5" id="KW-0418">Kinase</keyword>
<feature type="compositionally biased region" description="Low complexity" evidence="6">
    <location>
        <begin position="556"/>
        <end position="574"/>
    </location>
</feature>
<dbReference type="OrthoDB" id="4652229at2"/>
<dbReference type="Gene3D" id="3.30.565.10">
    <property type="entry name" value="Histidine kinase-like ATPase, C-terminal domain"/>
    <property type="match status" value="1"/>
</dbReference>
<evidence type="ECO:0000256" key="4">
    <source>
        <dbReference type="ARBA" id="ARBA00022679"/>
    </source>
</evidence>
<protein>
    <recommendedName>
        <fullName evidence="2">histidine kinase</fullName>
        <ecNumber evidence="2">2.7.13.3</ecNumber>
    </recommendedName>
</protein>
<dbReference type="Proteomes" id="UP000002357">
    <property type="component" value="Plasmid pSCL4"/>
</dbReference>
<name>D5SJ34_STRCL</name>
<evidence type="ECO:0000259" key="7">
    <source>
        <dbReference type="SMART" id="SM00387"/>
    </source>
</evidence>
<evidence type="ECO:0000256" key="6">
    <source>
        <dbReference type="SAM" id="MobiDB-lite"/>
    </source>
</evidence>
<feature type="region of interest" description="Disordered" evidence="6">
    <location>
        <begin position="426"/>
        <end position="580"/>
    </location>
</feature>
<dbReference type="SMART" id="SM00387">
    <property type="entry name" value="HATPase_c"/>
    <property type="match status" value="1"/>
</dbReference>
<keyword evidence="8" id="KW-0614">Plasmid</keyword>